<comment type="pathway">
    <text evidence="2">Purine metabolism; AMP biosynthesis via de novo pathway; AMP from IMP: step 2/2.</text>
</comment>
<evidence type="ECO:0000256" key="7">
    <source>
        <dbReference type="ARBA" id="ARBA00023239"/>
    </source>
</evidence>
<dbReference type="InterPro" id="IPR008948">
    <property type="entry name" value="L-Aspartase-like"/>
</dbReference>
<dbReference type="PANTHER" id="PTHR43172">
    <property type="entry name" value="ADENYLOSUCCINATE LYASE"/>
    <property type="match status" value="1"/>
</dbReference>
<dbReference type="EMBL" id="BARS01009749">
    <property type="protein sequence ID" value="GAF79033.1"/>
    <property type="molecule type" value="Genomic_DNA"/>
</dbReference>
<dbReference type="GO" id="GO:0004018">
    <property type="term" value="F:N6-(1,2-dicarboxyethyl)AMP AMP-lyase (fumarate-forming) activity"/>
    <property type="evidence" value="ECO:0007669"/>
    <property type="project" value="InterPro"/>
</dbReference>
<evidence type="ECO:0000256" key="1">
    <source>
        <dbReference type="ARBA" id="ARBA00004706"/>
    </source>
</evidence>
<evidence type="ECO:0000256" key="3">
    <source>
        <dbReference type="ARBA" id="ARBA00008273"/>
    </source>
</evidence>
<dbReference type="GO" id="GO:0044208">
    <property type="term" value="P:'de novo' AMP biosynthetic process"/>
    <property type="evidence" value="ECO:0007669"/>
    <property type="project" value="UniProtKB-UniPathway"/>
</dbReference>
<proteinExistence type="inferred from homology"/>
<dbReference type="InterPro" id="IPR024083">
    <property type="entry name" value="Fumarase/histidase_N"/>
</dbReference>
<evidence type="ECO:0000256" key="11">
    <source>
        <dbReference type="SAM" id="MobiDB-lite"/>
    </source>
</evidence>
<keyword evidence="6" id="KW-0658">Purine biosynthesis</keyword>
<dbReference type="UniPathway" id="UPA00075">
    <property type="reaction ID" value="UER00336"/>
</dbReference>
<dbReference type="AlphaFoldDB" id="X0SDB9"/>
<dbReference type="Gene3D" id="1.20.200.10">
    <property type="entry name" value="Fumarase/aspartase (Central domain)"/>
    <property type="match status" value="1"/>
</dbReference>
<evidence type="ECO:0000256" key="8">
    <source>
        <dbReference type="ARBA" id="ARBA00024477"/>
    </source>
</evidence>
<dbReference type="PROSITE" id="PS00163">
    <property type="entry name" value="FUMARATE_LYASES"/>
    <property type="match status" value="1"/>
</dbReference>
<evidence type="ECO:0000256" key="9">
    <source>
        <dbReference type="ARBA" id="ARBA00030717"/>
    </source>
</evidence>
<dbReference type="Gene3D" id="1.10.275.10">
    <property type="entry name" value="Fumarase/aspartase (N-terminal domain)"/>
    <property type="match status" value="1"/>
</dbReference>
<evidence type="ECO:0000256" key="5">
    <source>
        <dbReference type="ARBA" id="ARBA00017058"/>
    </source>
</evidence>
<evidence type="ECO:0000256" key="4">
    <source>
        <dbReference type="ARBA" id="ARBA00012339"/>
    </source>
</evidence>
<dbReference type="EC" id="4.3.2.2" evidence="4"/>
<organism evidence="13">
    <name type="scientific">marine sediment metagenome</name>
    <dbReference type="NCBI Taxonomy" id="412755"/>
    <lineage>
        <taxon>unclassified sequences</taxon>
        <taxon>metagenomes</taxon>
        <taxon>ecological metagenomes</taxon>
    </lineage>
</organism>
<comment type="catalytic activity">
    <reaction evidence="8">
        <text>(2S)-2-[5-amino-1-(5-phospho-beta-D-ribosyl)imidazole-4-carboxamido]succinate = 5-amino-1-(5-phospho-beta-D-ribosyl)imidazole-4-carboxamide + fumarate</text>
        <dbReference type="Rhea" id="RHEA:23920"/>
        <dbReference type="ChEBI" id="CHEBI:29806"/>
        <dbReference type="ChEBI" id="CHEBI:58443"/>
        <dbReference type="ChEBI" id="CHEBI:58475"/>
        <dbReference type="EC" id="4.3.2.2"/>
    </reaction>
    <physiologicalReaction direction="left-to-right" evidence="8">
        <dbReference type="Rhea" id="RHEA:23921"/>
    </physiologicalReaction>
</comment>
<dbReference type="PRINTS" id="PR00145">
    <property type="entry name" value="ARGSUCLYASE"/>
</dbReference>
<dbReference type="UniPathway" id="UPA00074">
    <property type="reaction ID" value="UER00132"/>
</dbReference>
<dbReference type="GO" id="GO:0070626">
    <property type="term" value="F:(S)-2-(5-amino-1-(5-phospho-D-ribosyl)imidazole-4-carboxamido) succinate lyase (fumarate-forming) activity"/>
    <property type="evidence" value="ECO:0007669"/>
    <property type="project" value="TreeGrafter"/>
</dbReference>
<comment type="similarity">
    <text evidence="3">Belongs to the lyase 1 family. Adenylosuccinate lyase subfamily.</text>
</comment>
<evidence type="ECO:0000313" key="13">
    <source>
        <dbReference type="EMBL" id="GAF79033.1"/>
    </source>
</evidence>
<dbReference type="SUPFAM" id="SSF48557">
    <property type="entry name" value="L-aspartase-like"/>
    <property type="match status" value="1"/>
</dbReference>
<dbReference type="Pfam" id="PF00206">
    <property type="entry name" value="Lyase_1"/>
    <property type="match status" value="1"/>
</dbReference>
<feature type="region of interest" description="Disordered" evidence="11">
    <location>
        <begin position="246"/>
        <end position="268"/>
    </location>
</feature>
<evidence type="ECO:0000259" key="12">
    <source>
        <dbReference type="Pfam" id="PF00206"/>
    </source>
</evidence>
<dbReference type="NCBIfam" id="TIGR00928">
    <property type="entry name" value="purB"/>
    <property type="match status" value="1"/>
</dbReference>
<evidence type="ECO:0000256" key="2">
    <source>
        <dbReference type="ARBA" id="ARBA00004734"/>
    </source>
</evidence>
<name>X0SDB9_9ZZZZ</name>
<dbReference type="InterPro" id="IPR022761">
    <property type="entry name" value="Fumarate_lyase_N"/>
</dbReference>
<dbReference type="FunFam" id="1.20.200.10:FF:000008">
    <property type="entry name" value="Adenylosuccinate lyase"/>
    <property type="match status" value="1"/>
</dbReference>
<comment type="caution">
    <text evidence="13">The sequence shown here is derived from an EMBL/GenBank/DDBJ whole genome shotgun (WGS) entry which is preliminary data.</text>
</comment>
<gene>
    <name evidence="13" type="ORF">S01H1_18260</name>
</gene>
<feature type="non-terminal residue" evidence="13">
    <location>
        <position position="300"/>
    </location>
</feature>
<keyword evidence="7" id="KW-0456">Lyase</keyword>
<dbReference type="CDD" id="cd01360">
    <property type="entry name" value="Adenylsuccinate_lyase_1"/>
    <property type="match status" value="1"/>
</dbReference>
<comment type="catalytic activity">
    <reaction evidence="10">
        <text>N(6)-(1,2-dicarboxyethyl)-AMP = fumarate + AMP</text>
        <dbReference type="Rhea" id="RHEA:16853"/>
        <dbReference type="ChEBI" id="CHEBI:29806"/>
        <dbReference type="ChEBI" id="CHEBI:57567"/>
        <dbReference type="ChEBI" id="CHEBI:456215"/>
        <dbReference type="EC" id="4.3.2.2"/>
    </reaction>
    <physiologicalReaction direction="left-to-right" evidence="10">
        <dbReference type="Rhea" id="RHEA:16854"/>
    </physiologicalReaction>
</comment>
<evidence type="ECO:0000256" key="6">
    <source>
        <dbReference type="ARBA" id="ARBA00022755"/>
    </source>
</evidence>
<protein>
    <recommendedName>
        <fullName evidence="5">Adenylosuccinate lyase</fullName>
        <ecNumber evidence="4">4.3.2.2</ecNumber>
    </recommendedName>
    <alternativeName>
        <fullName evidence="9">Adenylosuccinase</fullName>
    </alternativeName>
</protein>
<accession>X0SDB9</accession>
<dbReference type="InterPro" id="IPR004769">
    <property type="entry name" value="Pur_lyase"/>
</dbReference>
<dbReference type="PRINTS" id="PR00149">
    <property type="entry name" value="FUMRATELYASE"/>
</dbReference>
<comment type="pathway">
    <text evidence="1">Purine metabolism; IMP biosynthesis via de novo pathway; 5-amino-1-(5-phospho-D-ribosyl)imidazole-4-carboxamide from 5-amino-1-(5-phospho-D-ribosyl)imidazole-4-carboxylate: step 2/2.</text>
</comment>
<dbReference type="GO" id="GO:0006189">
    <property type="term" value="P:'de novo' IMP biosynthetic process"/>
    <property type="evidence" value="ECO:0007669"/>
    <property type="project" value="UniProtKB-UniPathway"/>
</dbReference>
<evidence type="ECO:0000256" key="10">
    <source>
        <dbReference type="ARBA" id="ARBA00049115"/>
    </source>
</evidence>
<dbReference type="GO" id="GO:0005829">
    <property type="term" value="C:cytosol"/>
    <property type="evidence" value="ECO:0007669"/>
    <property type="project" value="TreeGrafter"/>
</dbReference>
<dbReference type="PANTHER" id="PTHR43172:SF1">
    <property type="entry name" value="ADENYLOSUCCINATE LYASE"/>
    <property type="match status" value="1"/>
</dbReference>
<sequence>MIERYSRPRMKRVWADENKFHKWLQVEIAVCEAWADLGVIPRKAIPKIKLARVNLKRMEEILKETHHDVTAFLGSVAESLGDEARFIHLGLTSSDVIDTALSLQLIEAAELLSQDIKELISVLAQTAMKHKYTVMIGRSHGIHAEPISFGLKLALWTEEMRRNLERLGEAEKAIAVGKISGAVGTYATLSPEVEEKACARLGLEPAPISSQVLQRDRHAQFVTTLAIIASSLEKFATEIRGLQKTETREVEEPFAAGQTGSSAMPHKRNPELCERISGLARLVRGYALTSMENIALWHER</sequence>
<dbReference type="InterPro" id="IPR020557">
    <property type="entry name" value="Fumarate_lyase_CS"/>
</dbReference>
<dbReference type="InterPro" id="IPR000362">
    <property type="entry name" value="Fumarate_lyase_fam"/>
</dbReference>
<reference evidence="13" key="1">
    <citation type="journal article" date="2014" name="Front. Microbiol.">
        <title>High frequency of phylogenetically diverse reductive dehalogenase-homologous genes in deep subseafloor sedimentary metagenomes.</title>
        <authorList>
            <person name="Kawai M."/>
            <person name="Futagami T."/>
            <person name="Toyoda A."/>
            <person name="Takaki Y."/>
            <person name="Nishi S."/>
            <person name="Hori S."/>
            <person name="Arai W."/>
            <person name="Tsubouchi T."/>
            <person name="Morono Y."/>
            <person name="Uchiyama I."/>
            <person name="Ito T."/>
            <person name="Fujiyama A."/>
            <person name="Inagaki F."/>
            <person name="Takami H."/>
        </authorList>
    </citation>
    <scope>NUCLEOTIDE SEQUENCE</scope>
    <source>
        <strain evidence="13">Expedition CK06-06</strain>
    </source>
</reference>
<feature type="domain" description="Fumarate lyase N-terminal" evidence="12">
    <location>
        <begin position="7"/>
        <end position="285"/>
    </location>
</feature>